<gene>
    <name evidence="2" type="ORF">LF1_00100</name>
    <name evidence="1" type="ORF">LF1_54820</name>
</gene>
<proteinExistence type="predicted"/>
<keyword evidence="3" id="KW-1185">Reference proteome</keyword>
<dbReference type="Proteomes" id="UP000322699">
    <property type="component" value="Unassembled WGS sequence"/>
</dbReference>
<evidence type="ECO:0008006" key="4">
    <source>
        <dbReference type="Google" id="ProtNLM"/>
    </source>
</evidence>
<protein>
    <recommendedName>
        <fullName evidence="4">SMI1 / KNR4 family protein</fullName>
    </recommendedName>
</protein>
<reference evidence="2 3" key="1">
    <citation type="submission" date="2019-08" db="EMBL/GenBank/DDBJ databases">
        <title>Deep-cultivation of Planctomycetes and their phenomic and genomic characterization uncovers novel biology.</title>
        <authorList>
            <person name="Wiegand S."/>
            <person name="Jogler M."/>
            <person name="Boedeker C."/>
            <person name="Pinto D."/>
            <person name="Vollmers J."/>
            <person name="Rivas-Marin E."/>
            <person name="Kohn T."/>
            <person name="Peeters S.H."/>
            <person name="Heuer A."/>
            <person name="Rast P."/>
            <person name="Oberbeckmann S."/>
            <person name="Bunk B."/>
            <person name="Jeske O."/>
            <person name="Meyerdierks A."/>
            <person name="Storesund J.E."/>
            <person name="Kallscheuer N."/>
            <person name="Luecker S."/>
            <person name="Lage O.M."/>
            <person name="Pohl T."/>
            <person name="Merkel B.J."/>
            <person name="Hornburger P."/>
            <person name="Mueller R.-W."/>
            <person name="Bruemmer F."/>
            <person name="Labrenz M."/>
            <person name="Spormann A.M."/>
            <person name="Op Den Camp H."/>
            <person name="Overmann J."/>
            <person name="Amann R."/>
            <person name="Jetten M.S.M."/>
            <person name="Mascher T."/>
            <person name="Medema M.H."/>
            <person name="Devos D.P."/>
            <person name="Kaster A.-K."/>
            <person name="Ovreas L."/>
            <person name="Rohde M."/>
            <person name="Galperin M.Y."/>
            <person name="Jogler C."/>
        </authorList>
    </citation>
    <scope>NUCLEOTIDE SEQUENCE [LARGE SCALE GENOMIC DNA]</scope>
    <source>
        <strain evidence="2 3">LF1</strain>
    </source>
</reference>
<dbReference type="EMBL" id="VRLW01000003">
    <property type="protein sequence ID" value="KAA1257333.1"/>
    <property type="molecule type" value="Genomic_DNA"/>
</dbReference>
<evidence type="ECO:0000313" key="2">
    <source>
        <dbReference type="EMBL" id="KAA1257523.1"/>
    </source>
</evidence>
<dbReference type="EMBL" id="VRLW01000001">
    <property type="protein sequence ID" value="KAA1257523.1"/>
    <property type="molecule type" value="Genomic_DNA"/>
</dbReference>
<evidence type="ECO:0000313" key="3">
    <source>
        <dbReference type="Proteomes" id="UP000322699"/>
    </source>
</evidence>
<comment type="caution">
    <text evidence="2">The sequence shown here is derived from an EMBL/GenBank/DDBJ whole genome shotgun (WGS) entry which is preliminary data.</text>
</comment>
<name>A0A5B1CDK8_9BACT</name>
<accession>A0A5B1CDK8</accession>
<dbReference type="RefSeq" id="WP_068267601.1">
    <property type="nucleotide sequence ID" value="NZ_LWSK01000226.1"/>
</dbReference>
<evidence type="ECO:0000313" key="1">
    <source>
        <dbReference type="EMBL" id="KAA1257333.1"/>
    </source>
</evidence>
<organism evidence="2 3">
    <name type="scientific">Rubripirellula obstinata</name>
    <dbReference type="NCBI Taxonomy" id="406547"/>
    <lineage>
        <taxon>Bacteria</taxon>
        <taxon>Pseudomonadati</taxon>
        <taxon>Planctomycetota</taxon>
        <taxon>Planctomycetia</taxon>
        <taxon>Pirellulales</taxon>
        <taxon>Pirellulaceae</taxon>
        <taxon>Rubripirellula</taxon>
    </lineage>
</organism>
<dbReference type="AlphaFoldDB" id="A0A5B1CDK8"/>
<sequence length="149" mass="16992">MVDRNSIRNLPAPQVLVDLIAANRWRHPGDDTLRKVVPMIRYPLRFLPSLEEMAFESATSIADDPKYSKLFREYRSSITTDTRDLPWLNMDRAFFVATNKVPGDDLAIALDYRTSATNPRVVASEWTDDGVLWCPVAATFTEFVDLIDL</sequence>